<dbReference type="InterPro" id="IPR002562">
    <property type="entry name" value="3'-5'_exonuclease_dom"/>
</dbReference>
<dbReference type="PANTHER" id="PTHR10133">
    <property type="entry name" value="DNA POLYMERASE I"/>
    <property type="match status" value="1"/>
</dbReference>
<dbReference type="Gene3D" id="3.40.50.1010">
    <property type="entry name" value="5'-nuclease"/>
    <property type="match status" value="1"/>
</dbReference>
<dbReference type="InterPro" id="IPR043502">
    <property type="entry name" value="DNA/RNA_pol_sf"/>
</dbReference>
<dbReference type="CDD" id="cd09898">
    <property type="entry name" value="H3TH_53EXO"/>
    <property type="match status" value="1"/>
</dbReference>
<feature type="domain" description="3'-5' exonuclease" evidence="18">
    <location>
        <begin position="324"/>
        <end position="533"/>
    </location>
</feature>
<dbReference type="Pfam" id="PF00476">
    <property type="entry name" value="DNA_pol_A"/>
    <property type="match status" value="1"/>
</dbReference>
<evidence type="ECO:0000256" key="8">
    <source>
        <dbReference type="ARBA" id="ARBA00022722"/>
    </source>
</evidence>
<keyword evidence="6 17" id="KW-0548">Nucleotidyltransferase</keyword>
<evidence type="ECO:0000313" key="21">
    <source>
        <dbReference type="EMBL" id="MBB4264474.1"/>
    </source>
</evidence>
<organism evidence="21 22">
    <name type="scientific">Roseospira visakhapatnamensis</name>
    <dbReference type="NCBI Taxonomy" id="390880"/>
    <lineage>
        <taxon>Bacteria</taxon>
        <taxon>Pseudomonadati</taxon>
        <taxon>Pseudomonadota</taxon>
        <taxon>Alphaproteobacteria</taxon>
        <taxon>Rhodospirillales</taxon>
        <taxon>Rhodospirillaceae</taxon>
        <taxon>Roseospira</taxon>
    </lineage>
</organism>
<dbReference type="AlphaFoldDB" id="A0A7W6R9M9"/>
<evidence type="ECO:0000256" key="12">
    <source>
        <dbReference type="ARBA" id="ARBA00022932"/>
    </source>
</evidence>
<evidence type="ECO:0000259" key="20">
    <source>
        <dbReference type="SMART" id="SM00482"/>
    </source>
</evidence>
<dbReference type="SMART" id="SM00279">
    <property type="entry name" value="HhH2"/>
    <property type="match status" value="1"/>
</dbReference>
<dbReference type="InterPro" id="IPR002421">
    <property type="entry name" value="5-3_exonuclease"/>
</dbReference>
<evidence type="ECO:0000256" key="14">
    <source>
        <dbReference type="ARBA" id="ARBA00023204"/>
    </source>
</evidence>
<dbReference type="EC" id="2.7.7.7" evidence="3 16"/>
<dbReference type="FunFam" id="1.20.1060.10:FF:000001">
    <property type="entry name" value="DNA polymerase I"/>
    <property type="match status" value="1"/>
</dbReference>
<dbReference type="InterPro" id="IPR036397">
    <property type="entry name" value="RNaseH_sf"/>
</dbReference>
<dbReference type="GO" id="GO:0003677">
    <property type="term" value="F:DNA binding"/>
    <property type="evidence" value="ECO:0007669"/>
    <property type="project" value="UniProtKB-UniRule"/>
</dbReference>
<comment type="subunit">
    <text evidence="2">Single-chain monomer with multiple functions.</text>
</comment>
<comment type="function">
    <text evidence="17">In addition to polymerase activity, this DNA polymerase exhibits 3'-5' and 5'-3' exonuclease activity.</text>
</comment>
<proteinExistence type="inferred from homology"/>
<dbReference type="SUPFAM" id="SSF47807">
    <property type="entry name" value="5' to 3' exonuclease, C-terminal subdomain"/>
    <property type="match status" value="1"/>
</dbReference>
<dbReference type="InterPro" id="IPR008918">
    <property type="entry name" value="HhH2"/>
</dbReference>
<protein>
    <recommendedName>
        <fullName evidence="4 16">DNA polymerase I</fullName>
        <ecNumber evidence="3 16">2.7.7.7</ecNumber>
    </recommendedName>
</protein>
<keyword evidence="12 17" id="KW-0239">DNA-directed DNA polymerase</keyword>
<dbReference type="PRINTS" id="PR00868">
    <property type="entry name" value="DNAPOLI"/>
</dbReference>
<dbReference type="CDD" id="cd09859">
    <property type="entry name" value="PIN_53EXO"/>
    <property type="match status" value="1"/>
</dbReference>
<dbReference type="NCBIfam" id="NF004397">
    <property type="entry name" value="PRK05755.1"/>
    <property type="match status" value="1"/>
</dbReference>
<dbReference type="FunFam" id="1.10.150.20:FF:000003">
    <property type="entry name" value="DNA polymerase I"/>
    <property type="match status" value="1"/>
</dbReference>
<keyword evidence="9 17" id="KW-0227">DNA damage</keyword>
<dbReference type="GO" id="GO:0008408">
    <property type="term" value="F:3'-5' exonuclease activity"/>
    <property type="evidence" value="ECO:0007669"/>
    <property type="project" value="UniProtKB-UniRule"/>
</dbReference>
<keyword evidence="14 17" id="KW-0234">DNA repair</keyword>
<dbReference type="CDD" id="cd06139">
    <property type="entry name" value="DNA_polA_I_Ecoli_like_exo"/>
    <property type="match status" value="1"/>
</dbReference>
<dbReference type="GO" id="GO:0006302">
    <property type="term" value="P:double-strand break repair"/>
    <property type="evidence" value="ECO:0007669"/>
    <property type="project" value="TreeGrafter"/>
</dbReference>
<dbReference type="InterPro" id="IPR019760">
    <property type="entry name" value="DNA-dir_DNA_pol_A_CS"/>
</dbReference>
<evidence type="ECO:0000259" key="19">
    <source>
        <dbReference type="SMART" id="SM00475"/>
    </source>
</evidence>
<feature type="domain" description="5'-3' exonuclease" evidence="19">
    <location>
        <begin position="17"/>
        <end position="272"/>
    </location>
</feature>
<dbReference type="PANTHER" id="PTHR10133:SF27">
    <property type="entry name" value="DNA POLYMERASE NU"/>
    <property type="match status" value="1"/>
</dbReference>
<evidence type="ECO:0000256" key="7">
    <source>
        <dbReference type="ARBA" id="ARBA00022705"/>
    </source>
</evidence>
<dbReference type="FunFam" id="1.10.150.20:FF:000002">
    <property type="entry name" value="DNA polymerase I"/>
    <property type="match status" value="1"/>
</dbReference>
<dbReference type="GO" id="GO:0003887">
    <property type="term" value="F:DNA-directed DNA polymerase activity"/>
    <property type="evidence" value="ECO:0007669"/>
    <property type="project" value="UniProtKB-UniRule"/>
</dbReference>
<feature type="domain" description="DNA-directed DNA polymerase family A palm" evidence="20">
    <location>
        <begin position="703"/>
        <end position="909"/>
    </location>
</feature>
<dbReference type="SUPFAM" id="SSF53098">
    <property type="entry name" value="Ribonuclease H-like"/>
    <property type="match status" value="1"/>
</dbReference>
<dbReference type="GO" id="GO:0008409">
    <property type="term" value="F:5'-3' exonuclease activity"/>
    <property type="evidence" value="ECO:0007669"/>
    <property type="project" value="UniProtKB-UniRule"/>
</dbReference>
<evidence type="ECO:0000259" key="18">
    <source>
        <dbReference type="SMART" id="SM00474"/>
    </source>
</evidence>
<evidence type="ECO:0000256" key="13">
    <source>
        <dbReference type="ARBA" id="ARBA00023125"/>
    </source>
</evidence>
<comment type="catalytic activity">
    <reaction evidence="15 17">
        <text>DNA(n) + a 2'-deoxyribonucleoside 5'-triphosphate = DNA(n+1) + diphosphate</text>
        <dbReference type="Rhea" id="RHEA:22508"/>
        <dbReference type="Rhea" id="RHEA-COMP:17339"/>
        <dbReference type="Rhea" id="RHEA-COMP:17340"/>
        <dbReference type="ChEBI" id="CHEBI:33019"/>
        <dbReference type="ChEBI" id="CHEBI:61560"/>
        <dbReference type="ChEBI" id="CHEBI:173112"/>
        <dbReference type="EC" id="2.7.7.7"/>
    </reaction>
</comment>
<dbReference type="SMART" id="SM00475">
    <property type="entry name" value="53EXOc"/>
    <property type="match status" value="1"/>
</dbReference>
<evidence type="ECO:0000256" key="10">
    <source>
        <dbReference type="ARBA" id="ARBA00022801"/>
    </source>
</evidence>
<dbReference type="CDD" id="cd08637">
    <property type="entry name" value="DNA_pol_A_pol_I_C"/>
    <property type="match status" value="1"/>
</dbReference>
<dbReference type="FunFam" id="3.40.50.1010:FF:000001">
    <property type="entry name" value="DNA polymerase I"/>
    <property type="match status" value="1"/>
</dbReference>
<comment type="caution">
    <text evidence="21">The sequence shown here is derived from an EMBL/GenBank/DDBJ whole genome shotgun (WGS) entry which is preliminary data.</text>
</comment>
<dbReference type="RefSeq" id="WP_184042118.1">
    <property type="nucleotide sequence ID" value="NZ_JACIGK010000001.1"/>
</dbReference>
<keyword evidence="13 17" id="KW-0238">DNA-binding</keyword>
<dbReference type="SMART" id="SM00474">
    <property type="entry name" value="35EXOc"/>
    <property type="match status" value="1"/>
</dbReference>
<evidence type="ECO:0000256" key="5">
    <source>
        <dbReference type="ARBA" id="ARBA00022679"/>
    </source>
</evidence>
<dbReference type="Pfam" id="PF01367">
    <property type="entry name" value="5_3_exonuc"/>
    <property type="match status" value="1"/>
</dbReference>
<dbReference type="InterPro" id="IPR036279">
    <property type="entry name" value="5-3_exonuclease_C_sf"/>
</dbReference>
<evidence type="ECO:0000256" key="6">
    <source>
        <dbReference type="ARBA" id="ARBA00022695"/>
    </source>
</evidence>
<keyword evidence="7 17" id="KW-0235">DNA replication</keyword>
<name>A0A7W6R9M9_9PROT</name>
<dbReference type="Gene3D" id="1.10.150.20">
    <property type="entry name" value="5' to 3' exonuclease, C-terminal subdomain"/>
    <property type="match status" value="2"/>
</dbReference>
<evidence type="ECO:0000256" key="16">
    <source>
        <dbReference type="NCBIfam" id="TIGR00593"/>
    </source>
</evidence>
<dbReference type="PROSITE" id="PS00447">
    <property type="entry name" value="DNA_POLYMERASE_A"/>
    <property type="match status" value="1"/>
</dbReference>
<dbReference type="Pfam" id="PF02739">
    <property type="entry name" value="5_3_exonuc_N"/>
    <property type="match status" value="1"/>
</dbReference>
<dbReference type="Gene3D" id="3.30.420.10">
    <property type="entry name" value="Ribonuclease H-like superfamily/Ribonuclease H"/>
    <property type="match status" value="1"/>
</dbReference>
<keyword evidence="8" id="KW-0540">Nuclease</keyword>
<evidence type="ECO:0000256" key="4">
    <source>
        <dbReference type="ARBA" id="ARBA00020311"/>
    </source>
</evidence>
<evidence type="ECO:0000256" key="17">
    <source>
        <dbReference type="RuleBase" id="RU004460"/>
    </source>
</evidence>
<dbReference type="InterPro" id="IPR020046">
    <property type="entry name" value="5-3_exonucl_a-hlix_arch_N"/>
</dbReference>
<keyword evidence="22" id="KW-1185">Reference proteome</keyword>
<evidence type="ECO:0000256" key="3">
    <source>
        <dbReference type="ARBA" id="ARBA00012417"/>
    </source>
</evidence>
<comment type="similarity">
    <text evidence="1 17">Belongs to the DNA polymerase type-A family.</text>
</comment>
<sequence>MTAPDTTAPASDATSPDRLTLVDGSGYIFRAYHSLPPMTRPDGTPVNAVYGVTTMLMKLLADMDAEHVAVIFDKGRRTFRNDLHPDYKGHRPDAPEDLVPQFPVIREAVRAFNVACVEMEGFEADDLIATYARQAREKGIAVTVVSSDKDLMQLVGDGVALLDPMKNRPIGPDEVREKFGVGPDKVVDVQALAGDASDNVPGVPGIGVKTAAQLITEYGDLDTLLARAGEIKQPKRRQNLTDFADQARLSRDLVTLRDDVDVPAPLDGFGRKAPEGDALRAFLMDNGFKSLLAKVEGTLIPTPGEDQGAAPDPLAEARAAEAAYTLVQDAETLRAWVAEAQAAGVMAIDTETDALSAMRAGLVGISLAVAPGRACYIPLGHRAAADSGQLDLDGGGGGGTIDPGEAPRQLPLDTCVAGLRDLLRDPGVLKVGHNIKYDLHILARVGLEVTPVDDTMVLSYVLDGTGQGPGGHGLDDLARRHFEHTMIPFKAVCGSGKAQITFDRVPLDQALTYAAEDADYTLRLHRLLKPRLLDERMVAVYETLDRPLVPLLTTMEQAGVKVDPLVLRALSRTFAQRIADLEAEVHRLAGHPFNIGSPKQLATVLFDEMGLESGRKSAKTGAKSTGADVLEDLAAQGHDLPARVLDWRQFAKLKSTYTDALVEDINPDTGRVHTTFGLTGTSTGRLSSNDPNLQNIPIRTEEGRRIRGAFVAEPGHRLISADYSQIELRLVAHVADIKALKDAFHHGADIHAITASRMFGAPVEGMDPMLRRRAKAINFGIIYGISAFGLARQLSIPRGEAQAFIDAYFKEFPEILTYMEATKAEARQHGFVRTLFGRKCWTPGITDKNPNMKGLAERAAINAPIQGGAADIIKRAMIRLPSALTEAGLSARLLLQVHDELILEAPEAEAERTAEVARHVMAGAAALSVPLVVDTGVAPTWADAH</sequence>
<dbReference type="SUPFAM" id="SSF88723">
    <property type="entry name" value="PIN domain-like"/>
    <property type="match status" value="1"/>
</dbReference>
<evidence type="ECO:0000256" key="11">
    <source>
        <dbReference type="ARBA" id="ARBA00022839"/>
    </source>
</evidence>
<dbReference type="Gene3D" id="1.20.1060.10">
    <property type="entry name" value="Taq DNA Polymerase, Chain T, domain 4"/>
    <property type="match status" value="1"/>
</dbReference>
<reference evidence="21 22" key="1">
    <citation type="submission" date="2020-08" db="EMBL/GenBank/DDBJ databases">
        <title>Genome sequencing of Purple Non-Sulfur Bacteria from various extreme environments.</title>
        <authorList>
            <person name="Mayer M."/>
        </authorList>
    </citation>
    <scope>NUCLEOTIDE SEQUENCE [LARGE SCALE GENOMIC DNA]</scope>
    <source>
        <strain evidence="21 22">JA131</strain>
    </source>
</reference>
<dbReference type="SMART" id="SM00482">
    <property type="entry name" value="POLAc"/>
    <property type="match status" value="1"/>
</dbReference>
<accession>A0A7W6R9M9</accession>
<evidence type="ECO:0000256" key="15">
    <source>
        <dbReference type="ARBA" id="ARBA00049244"/>
    </source>
</evidence>
<dbReference type="NCBIfam" id="TIGR00593">
    <property type="entry name" value="pola"/>
    <property type="match status" value="1"/>
</dbReference>
<keyword evidence="10 17" id="KW-0378">Hydrolase</keyword>
<dbReference type="Pfam" id="PF01612">
    <property type="entry name" value="DNA_pol_A_exo1"/>
    <property type="match status" value="1"/>
</dbReference>
<evidence type="ECO:0000256" key="2">
    <source>
        <dbReference type="ARBA" id="ARBA00011541"/>
    </source>
</evidence>
<evidence type="ECO:0000256" key="9">
    <source>
        <dbReference type="ARBA" id="ARBA00022763"/>
    </source>
</evidence>
<dbReference type="EMBL" id="JACIGK010000001">
    <property type="protein sequence ID" value="MBB4264474.1"/>
    <property type="molecule type" value="Genomic_DNA"/>
</dbReference>
<evidence type="ECO:0000313" key="22">
    <source>
        <dbReference type="Proteomes" id="UP000554286"/>
    </source>
</evidence>
<dbReference type="Proteomes" id="UP000554286">
    <property type="component" value="Unassembled WGS sequence"/>
</dbReference>
<dbReference type="SUPFAM" id="SSF56672">
    <property type="entry name" value="DNA/RNA polymerases"/>
    <property type="match status" value="1"/>
</dbReference>
<dbReference type="InterPro" id="IPR012337">
    <property type="entry name" value="RNaseH-like_sf"/>
</dbReference>
<dbReference type="InterPro" id="IPR020045">
    <property type="entry name" value="DNA_polI_H3TH"/>
</dbReference>
<dbReference type="InterPro" id="IPR001098">
    <property type="entry name" value="DNA-dir_DNA_pol_A_palm_dom"/>
</dbReference>
<gene>
    <name evidence="17" type="primary">polA</name>
    <name evidence="21" type="ORF">GGD89_000080</name>
</gene>
<dbReference type="GO" id="GO:0006261">
    <property type="term" value="P:DNA-templated DNA replication"/>
    <property type="evidence" value="ECO:0007669"/>
    <property type="project" value="UniProtKB-UniRule"/>
</dbReference>
<dbReference type="InterPro" id="IPR029060">
    <property type="entry name" value="PIN-like_dom_sf"/>
</dbReference>
<evidence type="ECO:0000256" key="1">
    <source>
        <dbReference type="ARBA" id="ARBA00007705"/>
    </source>
</evidence>
<dbReference type="InterPro" id="IPR002298">
    <property type="entry name" value="DNA_polymerase_A"/>
</dbReference>
<keyword evidence="11 17" id="KW-0269">Exonuclease</keyword>
<dbReference type="Gene3D" id="3.30.70.370">
    <property type="match status" value="1"/>
</dbReference>
<dbReference type="InterPro" id="IPR018320">
    <property type="entry name" value="DNA_polymerase_1"/>
</dbReference>
<keyword evidence="5 17" id="KW-0808">Transferase</keyword>